<dbReference type="KEGG" id="doe:DENOEST_1955"/>
<dbReference type="Proteomes" id="UP000515733">
    <property type="component" value="Chromosome"/>
</dbReference>
<sequence>MRHISQTEPFECVRQRGHIASLSFGQMLYDGPIVRAFNSLKQDKDIRLNLFRRLSKEPVEDFLYGSFGIFTPVLWQRRQSFMNFTAQAGLSELNFTPIPFLESGKYHWPYRFGDAGQQLTVLDKAVPTGRNVIAKTVGINFTVETLQQFWWEILLFIQTEERRLAYSLSVDADDDSWLSGDRPGFADRKGEAYVTHILNSQCLVLVAPVDIINAKSLVVHANDEPSFAAVFLQENLTKLFRVRECQI</sequence>
<accession>A0A6S6Y996</accession>
<proteinExistence type="predicted"/>
<protein>
    <submittedName>
        <fullName evidence="1">Uncharacterized protein</fullName>
    </submittedName>
</protein>
<gene>
    <name evidence="1" type="ORF">DENOEST_1955</name>
</gene>
<dbReference type="EMBL" id="LR778301">
    <property type="protein sequence ID" value="CAB1369120.1"/>
    <property type="molecule type" value="Genomic_DNA"/>
</dbReference>
<organism evidence="1 2">
    <name type="scientific">Denitratisoma oestradiolicum</name>
    <dbReference type="NCBI Taxonomy" id="311182"/>
    <lineage>
        <taxon>Bacteria</taxon>
        <taxon>Pseudomonadati</taxon>
        <taxon>Pseudomonadota</taxon>
        <taxon>Betaproteobacteria</taxon>
        <taxon>Nitrosomonadales</taxon>
        <taxon>Sterolibacteriaceae</taxon>
        <taxon>Denitratisoma</taxon>
    </lineage>
</organism>
<reference evidence="1 2" key="1">
    <citation type="submission" date="2020-03" db="EMBL/GenBank/DDBJ databases">
        <authorList>
            <consortium name="Genoscope - CEA"/>
            <person name="William W."/>
        </authorList>
    </citation>
    <scope>NUCLEOTIDE SEQUENCE [LARGE SCALE GENOMIC DNA]</scope>
    <source>
        <strain evidence="2">DSM 16959</strain>
    </source>
</reference>
<dbReference type="AlphaFoldDB" id="A0A6S6Y996"/>
<keyword evidence="2" id="KW-1185">Reference proteome</keyword>
<evidence type="ECO:0000313" key="2">
    <source>
        <dbReference type="Proteomes" id="UP000515733"/>
    </source>
</evidence>
<name>A0A6S6Y996_9PROT</name>
<evidence type="ECO:0000313" key="1">
    <source>
        <dbReference type="EMBL" id="CAB1369120.1"/>
    </source>
</evidence>